<proteinExistence type="predicted"/>
<evidence type="ECO:0008006" key="3">
    <source>
        <dbReference type="Google" id="ProtNLM"/>
    </source>
</evidence>
<dbReference type="OrthoDB" id="7489787at2759"/>
<name>A0A4Y2HD36_ARAVE</name>
<evidence type="ECO:0000313" key="1">
    <source>
        <dbReference type="EMBL" id="GBM63214.1"/>
    </source>
</evidence>
<accession>A0A4Y2HD36</accession>
<evidence type="ECO:0000313" key="2">
    <source>
        <dbReference type="Proteomes" id="UP000499080"/>
    </source>
</evidence>
<protein>
    <recommendedName>
        <fullName evidence="3">DDE-1 domain-containing protein</fullName>
    </recommendedName>
</protein>
<comment type="caution">
    <text evidence="1">The sequence shown here is derived from an EMBL/GenBank/DDBJ whole genome shotgun (WGS) entry which is preliminary data.</text>
</comment>
<organism evidence="1 2">
    <name type="scientific">Araneus ventricosus</name>
    <name type="common">Orbweaver spider</name>
    <name type="synonym">Epeira ventricosa</name>
    <dbReference type="NCBI Taxonomy" id="182803"/>
    <lineage>
        <taxon>Eukaryota</taxon>
        <taxon>Metazoa</taxon>
        <taxon>Ecdysozoa</taxon>
        <taxon>Arthropoda</taxon>
        <taxon>Chelicerata</taxon>
        <taxon>Arachnida</taxon>
        <taxon>Araneae</taxon>
        <taxon>Araneomorphae</taxon>
        <taxon>Entelegynae</taxon>
        <taxon>Araneoidea</taxon>
        <taxon>Araneidae</taxon>
        <taxon>Araneus</taxon>
    </lineage>
</organism>
<dbReference type="Proteomes" id="UP000499080">
    <property type="component" value="Unassembled WGS sequence"/>
</dbReference>
<sequence>MASPQEQEQVVEWFIEFKSATQGQDIYSVDETGVTTVQKPKKTIARKGTKQIGSVTSVERGTLVIMALAVGANGDSVPLFLL</sequence>
<dbReference type="EMBL" id="BGPR01001856">
    <property type="protein sequence ID" value="GBM63214.1"/>
    <property type="molecule type" value="Genomic_DNA"/>
</dbReference>
<gene>
    <name evidence="1" type="ORF">AVEN_188251_1</name>
</gene>
<reference evidence="1 2" key="1">
    <citation type="journal article" date="2019" name="Sci. Rep.">
        <title>Orb-weaving spider Araneus ventricosus genome elucidates the spidroin gene catalogue.</title>
        <authorList>
            <person name="Kono N."/>
            <person name="Nakamura H."/>
            <person name="Ohtoshi R."/>
            <person name="Moran D.A.P."/>
            <person name="Shinohara A."/>
            <person name="Yoshida Y."/>
            <person name="Fujiwara M."/>
            <person name="Mori M."/>
            <person name="Tomita M."/>
            <person name="Arakawa K."/>
        </authorList>
    </citation>
    <scope>NUCLEOTIDE SEQUENCE [LARGE SCALE GENOMIC DNA]</scope>
</reference>
<keyword evidence="2" id="KW-1185">Reference proteome</keyword>
<dbReference type="AlphaFoldDB" id="A0A4Y2HD36"/>